<evidence type="ECO:0000313" key="4">
    <source>
        <dbReference type="EMBL" id="QXW90677.1"/>
    </source>
</evidence>
<dbReference type="InterPro" id="IPR047650">
    <property type="entry name" value="Transpos_IS110"/>
</dbReference>
<evidence type="ECO:0000259" key="2">
    <source>
        <dbReference type="Pfam" id="PF01548"/>
    </source>
</evidence>
<dbReference type="KEGG" id="npf:LPB400_01140"/>
<evidence type="ECO:0000256" key="1">
    <source>
        <dbReference type="SAM" id="Coils"/>
    </source>
</evidence>
<dbReference type="NCBIfam" id="NF033542">
    <property type="entry name" value="transpos_IS110"/>
    <property type="match status" value="1"/>
</dbReference>
<evidence type="ECO:0000259" key="3">
    <source>
        <dbReference type="Pfam" id="PF02371"/>
    </source>
</evidence>
<organism evidence="4 5">
    <name type="scientific">Neisseria perflava</name>
    <dbReference type="NCBI Taxonomy" id="33053"/>
    <lineage>
        <taxon>Bacteria</taxon>
        <taxon>Pseudomonadati</taxon>
        <taxon>Pseudomonadota</taxon>
        <taxon>Betaproteobacteria</taxon>
        <taxon>Neisseriales</taxon>
        <taxon>Neisseriaceae</taxon>
        <taxon>Neisseria</taxon>
    </lineage>
</organism>
<dbReference type="PANTHER" id="PTHR33055">
    <property type="entry name" value="TRANSPOSASE FOR INSERTION SEQUENCE ELEMENT IS1111A"/>
    <property type="match status" value="1"/>
</dbReference>
<dbReference type="InterPro" id="IPR003346">
    <property type="entry name" value="Transposase_20"/>
</dbReference>
<proteinExistence type="predicted"/>
<dbReference type="PANTHER" id="PTHR33055:SF3">
    <property type="entry name" value="PUTATIVE TRANSPOSASE FOR IS117-RELATED"/>
    <property type="match status" value="1"/>
</dbReference>
<evidence type="ECO:0000313" key="5">
    <source>
        <dbReference type="Proteomes" id="UP000825360"/>
    </source>
</evidence>
<name>A0ABD7EXX3_NEIPE</name>
<keyword evidence="1" id="KW-0175">Coiled coil</keyword>
<dbReference type="Pfam" id="PF02371">
    <property type="entry name" value="Transposase_20"/>
    <property type="match status" value="1"/>
</dbReference>
<accession>A0ABD7EXX3</accession>
<dbReference type="EMBL" id="CP079818">
    <property type="protein sequence ID" value="QXW90677.1"/>
    <property type="molecule type" value="Genomic_DNA"/>
</dbReference>
<feature type="domain" description="Transposase IS116/IS110/IS902 C-terminal" evidence="3">
    <location>
        <begin position="198"/>
        <end position="275"/>
    </location>
</feature>
<gene>
    <name evidence="4" type="ORF">LPB400_01140</name>
</gene>
<dbReference type="Pfam" id="PF01548">
    <property type="entry name" value="DEDD_Tnp_IS110"/>
    <property type="match status" value="1"/>
</dbReference>
<feature type="domain" description="Transposase IS110-like N-terminal" evidence="2">
    <location>
        <begin position="5"/>
        <end position="156"/>
    </location>
</feature>
<protein>
    <submittedName>
        <fullName evidence="4">IS110 family transposase</fullName>
    </submittedName>
</protein>
<dbReference type="RefSeq" id="WP_070461274.1">
    <property type="nucleotide sequence ID" value="NZ_CP079818.1"/>
</dbReference>
<dbReference type="Proteomes" id="UP000825360">
    <property type="component" value="Chromosome"/>
</dbReference>
<dbReference type="AlphaFoldDB" id="A0ABD7EXX3"/>
<dbReference type="InterPro" id="IPR002525">
    <property type="entry name" value="Transp_IS110-like_N"/>
</dbReference>
<sequence>MRNTVGLDISAETFDAVALIDGQTAYKKFQNNQDGIESLKNWINGQSIEDGQNIYIIMEATGNYYEAVADNLADDYHVSVINPLKIKRYADYRFNRTKTDKQDAKLIAEFGQNALAKDLPKHKRPSENIQSLKRLLSLQNQLKEQLTAQKNRLKAAKDSFVQQIHQKQIDELNQHLQDVDGQIKQTAKADKAIQETAKRLQTIPSVGQTTAIYLTVHLLTAHFKNANHFTAFAGMSPQQKKSGTSVNGKEKLTRYGNRKLRGALFMAAMVAMRQNYFPDFTKRLQKAKKPKMVIICALMRKLLVIAYHLHKNQTDFDPSRYKQA</sequence>
<reference evidence="4 5" key="1">
    <citation type="submission" date="2021-07" db="EMBL/GenBank/DDBJ databases">
        <title>Genome sequencing of Neisseria perflava LPB0400.</title>
        <authorList>
            <person name="Kim J."/>
        </authorList>
    </citation>
    <scope>NUCLEOTIDE SEQUENCE [LARGE SCALE GENOMIC DNA]</scope>
    <source>
        <strain evidence="4 5">LPB0400</strain>
    </source>
</reference>
<feature type="coiled-coil region" evidence="1">
    <location>
        <begin position="129"/>
        <end position="189"/>
    </location>
</feature>